<dbReference type="EMBL" id="JACEIK010008202">
    <property type="protein sequence ID" value="MCE3051136.1"/>
    <property type="molecule type" value="Genomic_DNA"/>
</dbReference>
<gene>
    <name evidence="1" type="primary">KIF11_3</name>
    <name evidence="1" type="ORF">HAX54_048977</name>
</gene>
<proteinExistence type="predicted"/>
<sequence length="128" mass="14944">MDVRGYFFQSVLLSSTLPSLNLPAYKCSLSEDFMMLMLYSTGSRCGNIRELGVKINAFVRQEQQYQTRRYQEIQLTSEVLLNLFKTLNSLIMTLRLMDEKSQTVNDQQLCTLEEKKSLRSWLQVKKSN</sequence>
<accession>A0ABS8WM32</accession>
<name>A0ABS8WM32_DATST</name>
<evidence type="ECO:0000313" key="2">
    <source>
        <dbReference type="Proteomes" id="UP000823775"/>
    </source>
</evidence>
<comment type="caution">
    <text evidence="1">The sequence shown here is derived from an EMBL/GenBank/DDBJ whole genome shotgun (WGS) entry which is preliminary data.</text>
</comment>
<keyword evidence="2" id="KW-1185">Reference proteome</keyword>
<protein>
    <submittedName>
        <fullName evidence="1">Kinesin- protein 11</fullName>
    </submittedName>
</protein>
<reference evidence="1 2" key="1">
    <citation type="journal article" date="2021" name="BMC Genomics">
        <title>Datura genome reveals duplications of psychoactive alkaloid biosynthetic genes and high mutation rate following tissue culture.</title>
        <authorList>
            <person name="Rajewski A."/>
            <person name="Carter-House D."/>
            <person name="Stajich J."/>
            <person name="Litt A."/>
        </authorList>
    </citation>
    <scope>NUCLEOTIDE SEQUENCE [LARGE SCALE GENOMIC DNA]</scope>
    <source>
        <strain evidence="1">AR-01</strain>
    </source>
</reference>
<dbReference type="Proteomes" id="UP000823775">
    <property type="component" value="Unassembled WGS sequence"/>
</dbReference>
<evidence type="ECO:0000313" key="1">
    <source>
        <dbReference type="EMBL" id="MCE3051136.1"/>
    </source>
</evidence>
<organism evidence="1 2">
    <name type="scientific">Datura stramonium</name>
    <name type="common">Jimsonweed</name>
    <name type="synonym">Common thornapple</name>
    <dbReference type="NCBI Taxonomy" id="4076"/>
    <lineage>
        <taxon>Eukaryota</taxon>
        <taxon>Viridiplantae</taxon>
        <taxon>Streptophyta</taxon>
        <taxon>Embryophyta</taxon>
        <taxon>Tracheophyta</taxon>
        <taxon>Spermatophyta</taxon>
        <taxon>Magnoliopsida</taxon>
        <taxon>eudicotyledons</taxon>
        <taxon>Gunneridae</taxon>
        <taxon>Pentapetalae</taxon>
        <taxon>asterids</taxon>
        <taxon>lamiids</taxon>
        <taxon>Solanales</taxon>
        <taxon>Solanaceae</taxon>
        <taxon>Solanoideae</taxon>
        <taxon>Datureae</taxon>
        <taxon>Datura</taxon>
    </lineage>
</organism>